<dbReference type="CDD" id="cd00158">
    <property type="entry name" value="RHOD"/>
    <property type="match status" value="1"/>
</dbReference>
<dbReference type="Proteomes" id="UP000184543">
    <property type="component" value="Unassembled WGS sequence"/>
</dbReference>
<dbReference type="InterPro" id="IPR001763">
    <property type="entry name" value="Rhodanese-like_dom"/>
</dbReference>
<feature type="signal peptide" evidence="1">
    <location>
        <begin position="1"/>
        <end position="18"/>
    </location>
</feature>
<dbReference type="SUPFAM" id="SSF52821">
    <property type="entry name" value="Rhodanese/Cell cycle control phosphatase"/>
    <property type="match status" value="1"/>
</dbReference>
<dbReference type="EMBL" id="FQYU01000008">
    <property type="protein sequence ID" value="SHJ74232.1"/>
    <property type="molecule type" value="Genomic_DNA"/>
</dbReference>
<evidence type="ECO:0000313" key="4">
    <source>
        <dbReference type="Proteomes" id="UP000184543"/>
    </source>
</evidence>
<dbReference type="SMART" id="SM00450">
    <property type="entry name" value="RHOD"/>
    <property type="match status" value="1"/>
</dbReference>
<gene>
    <name evidence="3" type="ORF">SAMN04488513_10837</name>
</gene>
<dbReference type="InterPro" id="IPR050229">
    <property type="entry name" value="GlpE_sulfurtransferase"/>
</dbReference>
<dbReference type="Pfam" id="PF00581">
    <property type="entry name" value="Rhodanese"/>
    <property type="match status" value="1"/>
</dbReference>
<keyword evidence="3" id="KW-0808">Transferase</keyword>
<name>A0A1M6LT11_9FLAO</name>
<dbReference type="RefSeq" id="WP_072994970.1">
    <property type="nucleotide sequence ID" value="NZ_FQYU01000008.1"/>
</dbReference>
<dbReference type="STRING" id="192903.SAMN04488513_10837"/>
<dbReference type="PANTHER" id="PTHR43031">
    <property type="entry name" value="FAD-DEPENDENT OXIDOREDUCTASE"/>
    <property type="match status" value="1"/>
</dbReference>
<dbReference type="GO" id="GO:0016740">
    <property type="term" value="F:transferase activity"/>
    <property type="evidence" value="ECO:0007669"/>
    <property type="project" value="UniProtKB-KW"/>
</dbReference>
<keyword evidence="4" id="KW-1185">Reference proteome</keyword>
<dbReference type="OrthoDB" id="9808735at2"/>
<feature type="chain" id="PRO_5012432289" evidence="1">
    <location>
        <begin position="19"/>
        <end position="118"/>
    </location>
</feature>
<protein>
    <submittedName>
        <fullName evidence="3">Rhodanese-related sulfurtransferase</fullName>
    </submittedName>
</protein>
<proteinExistence type="predicted"/>
<sequence length="118" mass="13078">MKNLLVFLLLSAFVSACSQSKSKYITELSREDVETGVLLDVRTPREYNSGHIDEAINIDWLGKGFIEKAQALDKDKPVFVYCKKGGRSAEAARVLDSLGFKKVVDLKGGYDAYKAEAK</sequence>
<dbReference type="InterPro" id="IPR036873">
    <property type="entry name" value="Rhodanese-like_dom_sf"/>
</dbReference>
<dbReference type="PROSITE" id="PS50206">
    <property type="entry name" value="RHODANESE_3"/>
    <property type="match status" value="1"/>
</dbReference>
<keyword evidence="1" id="KW-0732">Signal</keyword>
<dbReference type="AlphaFoldDB" id="A0A1M6LT11"/>
<evidence type="ECO:0000259" key="2">
    <source>
        <dbReference type="PROSITE" id="PS50206"/>
    </source>
</evidence>
<evidence type="ECO:0000313" key="3">
    <source>
        <dbReference type="EMBL" id="SHJ74232.1"/>
    </source>
</evidence>
<dbReference type="PROSITE" id="PS51257">
    <property type="entry name" value="PROKAR_LIPOPROTEIN"/>
    <property type="match status" value="1"/>
</dbReference>
<accession>A0A1M6LT11</accession>
<reference evidence="4" key="1">
    <citation type="submission" date="2016-11" db="EMBL/GenBank/DDBJ databases">
        <authorList>
            <person name="Varghese N."/>
            <person name="Submissions S."/>
        </authorList>
    </citation>
    <scope>NUCLEOTIDE SEQUENCE [LARGE SCALE GENOMIC DNA]</scope>
    <source>
        <strain evidence="4">DSM 19858</strain>
    </source>
</reference>
<evidence type="ECO:0000256" key="1">
    <source>
        <dbReference type="SAM" id="SignalP"/>
    </source>
</evidence>
<dbReference type="PANTHER" id="PTHR43031:SF1">
    <property type="entry name" value="PYRIDINE NUCLEOTIDE-DISULPHIDE OXIDOREDUCTASE"/>
    <property type="match status" value="1"/>
</dbReference>
<feature type="domain" description="Rhodanese" evidence="2">
    <location>
        <begin position="32"/>
        <end position="118"/>
    </location>
</feature>
<dbReference type="Gene3D" id="3.40.250.10">
    <property type="entry name" value="Rhodanese-like domain"/>
    <property type="match status" value="1"/>
</dbReference>
<organism evidence="3 4">
    <name type="scientific">Pseudozobellia thermophila</name>
    <dbReference type="NCBI Taxonomy" id="192903"/>
    <lineage>
        <taxon>Bacteria</taxon>
        <taxon>Pseudomonadati</taxon>
        <taxon>Bacteroidota</taxon>
        <taxon>Flavobacteriia</taxon>
        <taxon>Flavobacteriales</taxon>
        <taxon>Flavobacteriaceae</taxon>
        <taxon>Pseudozobellia</taxon>
    </lineage>
</organism>